<dbReference type="OrthoDB" id="6774217at2759"/>
<feature type="domain" description="Rhabdovirus nucleocapsid" evidence="1">
    <location>
        <begin position="169"/>
        <end position="237"/>
    </location>
</feature>
<dbReference type="EMBL" id="UYRT01087747">
    <property type="protein sequence ID" value="VDN32925.1"/>
    <property type="molecule type" value="Genomic_DNA"/>
</dbReference>
<dbReference type="InterPro" id="IPR023330">
    <property type="entry name" value="Rhabdovirus_ncapsid_N"/>
</dbReference>
<dbReference type="SUPFAM" id="SSF140809">
    <property type="entry name" value="Rhabdovirus nucleoprotein-like"/>
    <property type="match status" value="1"/>
</dbReference>
<evidence type="ECO:0000313" key="2">
    <source>
        <dbReference type="EMBL" id="VDN32925.1"/>
    </source>
</evidence>
<evidence type="ECO:0000259" key="1">
    <source>
        <dbReference type="Pfam" id="PF00945"/>
    </source>
</evidence>
<keyword evidence="3" id="KW-1185">Reference proteome</keyword>
<gene>
    <name evidence="2" type="ORF">GPUH_LOCUS19004</name>
</gene>
<dbReference type="InterPro" id="IPR000448">
    <property type="entry name" value="Rhabdo_ncapsid"/>
</dbReference>
<reference evidence="2 3" key="2">
    <citation type="submission" date="2018-11" db="EMBL/GenBank/DDBJ databases">
        <authorList>
            <consortium name="Pathogen Informatics"/>
        </authorList>
    </citation>
    <scope>NUCLEOTIDE SEQUENCE [LARGE SCALE GENOMIC DNA]</scope>
</reference>
<organism evidence="4">
    <name type="scientific">Gongylonema pulchrum</name>
    <dbReference type="NCBI Taxonomy" id="637853"/>
    <lineage>
        <taxon>Eukaryota</taxon>
        <taxon>Metazoa</taxon>
        <taxon>Ecdysozoa</taxon>
        <taxon>Nematoda</taxon>
        <taxon>Chromadorea</taxon>
        <taxon>Rhabditida</taxon>
        <taxon>Spirurina</taxon>
        <taxon>Spiruromorpha</taxon>
        <taxon>Spiruroidea</taxon>
        <taxon>Gongylonematidae</taxon>
        <taxon>Gongylonema</taxon>
    </lineage>
</organism>
<dbReference type="Gene3D" id="1.10.3570.10">
    <property type="entry name" value="Rhabdovirus nucleocapsid protein like domain"/>
    <property type="match status" value="1"/>
</dbReference>
<accession>A0A183EDG3</accession>
<sequence>MEERGVLDSLRKNDKSEVLPLVSSSLKGKPKIEIYVDNSPDALEKERALLAQDFLSQQKVETAISFLYKVLPNLMQGTLATSWESYGIVIGKRGDRISPLDLVEWIVKDPPAGPDKSEEIHTPSKMPSDLAIVAKCLMVYRIGSVPAAHFEYVEKLTDRMAVLYSQQPGCATIPSIKKIAKAMKMKHSELITYAFDERIVDDMGWVQENWEKEEIDKRDSYFPYLKELQIVPRSPYSLLRRIAKRRCEGGRPDTSIFRGIPPTYVDYPVNPASLVSV</sequence>
<evidence type="ECO:0000313" key="3">
    <source>
        <dbReference type="Proteomes" id="UP000271098"/>
    </source>
</evidence>
<dbReference type="InterPro" id="IPR035961">
    <property type="entry name" value="Rhabdovirus_nucleoprotein-like"/>
</dbReference>
<proteinExistence type="predicted"/>
<dbReference type="Proteomes" id="UP000271098">
    <property type="component" value="Unassembled WGS sequence"/>
</dbReference>
<dbReference type="AlphaFoldDB" id="A0A183EDG3"/>
<evidence type="ECO:0000313" key="4">
    <source>
        <dbReference type="WBParaSite" id="GPUH_0001902901-mRNA-1"/>
    </source>
</evidence>
<dbReference type="Pfam" id="PF00945">
    <property type="entry name" value="Rhabdo_ncap"/>
    <property type="match status" value="2"/>
</dbReference>
<feature type="domain" description="Rhabdovirus nucleocapsid" evidence="1">
    <location>
        <begin position="59"/>
        <end position="161"/>
    </location>
</feature>
<reference evidence="4" key="1">
    <citation type="submission" date="2016-06" db="UniProtKB">
        <authorList>
            <consortium name="WormBaseParasite"/>
        </authorList>
    </citation>
    <scope>IDENTIFICATION</scope>
</reference>
<dbReference type="WBParaSite" id="GPUH_0001902901-mRNA-1">
    <property type="protein sequence ID" value="GPUH_0001902901-mRNA-1"/>
    <property type="gene ID" value="GPUH_0001902901"/>
</dbReference>
<name>A0A183EDG3_9BILA</name>
<protein>
    <submittedName>
        <fullName evidence="4">Ropporin-1-like protein</fullName>
    </submittedName>
</protein>